<dbReference type="PANTHER" id="PTHR34222">
    <property type="entry name" value="GAG_PRE-INTEGRS DOMAIN-CONTAINING PROTEIN"/>
    <property type="match status" value="1"/>
</dbReference>
<sequence length="124" mass="14658">MRQNASWLYTLRKQVHDCKQGTLDVTSYFNKLPLWQEMDLCRETVWDTSNDSIQYARLKEADRIYDFLTGLNPKFDIVCTRILGQRPLPSLIQKVDLRAVADRDEKQKSFRDESRAVMWNLGKD</sequence>
<evidence type="ECO:0000313" key="2">
    <source>
        <dbReference type="Proteomes" id="UP000321947"/>
    </source>
</evidence>
<dbReference type="AlphaFoldDB" id="A0A5D3C3R7"/>
<accession>A0A5D3C3R7</accession>
<name>A0A5D3C3R7_CUCMM</name>
<reference evidence="1 2" key="1">
    <citation type="submission" date="2019-08" db="EMBL/GenBank/DDBJ databases">
        <title>Draft genome sequences of two oriental melons (Cucumis melo L. var makuwa).</title>
        <authorList>
            <person name="Kwon S.-Y."/>
        </authorList>
    </citation>
    <scope>NUCLEOTIDE SEQUENCE [LARGE SCALE GENOMIC DNA]</scope>
    <source>
        <strain evidence="2">cv. Chang Bougi</strain>
        <tissue evidence="1">Leaf</tissue>
    </source>
</reference>
<evidence type="ECO:0000313" key="1">
    <source>
        <dbReference type="EMBL" id="TYK06563.1"/>
    </source>
</evidence>
<comment type="caution">
    <text evidence="1">The sequence shown here is derived from an EMBL/GenBank/DDBJ whole genome shotgun (WGS) entry which is preliminary data.</text>
</comment>
<protein>
    <submittedName>
        <fullName evidence="1">Beta-galactosidase</fullName>
    </submittedName>
</protein>
<dbReference type="Proteomes" id="UP000321947">
    <property type="component" value="Unassembled WGS sequence"/>
</dbReference>
<gene>
    <name evidence="1" type="ORF">E5676_scaffold453G00240</name>
</gene>
<dbReference type="PANTHER" id="PTHR34222:SF79">
    <property type="entry name" value="RETROVIRUS-RELATED POL POLYPROTEIN FROM TRANSPOSON TNT 1-94"/>
    <property type="match status" value="1"/>
</dbReference>
<organism evidence="1 2">
    <name type="scientific">Cucumis melo var. makuwa</name>
    <name type="common">Oriental melon</name>
    <dbReference type="NCBI Taxonomy" id="1194695"/>
    <lineage>
        <taxon>Eukaryota</taxon>
        <taxon>Viridiplantae</taxon>
        <taxon>Streptophyta</taxon>
        <taxon>Embryophyta</taxon>
        <taxon>Tracheophyta</taxon>
        <taxon>Spermatophyta</taxon>
        <taxon>Magnoliopsida</taxon>
        <taxon>eudicotyledons</taxon>
        <taxon>Gunneridae</taxon>
        <taxon>Pentapetalae</taxon>
        <taxon>rosids</taxon>
        <taxon>fabids</taxon>
        <taxon>Cucurbitales</taxon>
        <taxon>Cucurbitaceae</taxon>
        <taxon>Benincaseae</taxon>
        <taxon>Cucumis</taxon>
    </lineage>
</organism>
<proteinExistence type="predicted"/>
<dbReference type="EMBL" id="SSTD01013395">
    <property type="protein sequence ID" value="TYK06563.1"/>
    <property type="molecule type" value="Genomic_DNA"/>
</dbReference>